<keyword evidence="4" id="KW-1185">Reference proteome</keyword>
<feature type="transmembrane region" description="Helical" evidence="1">
    <location>
        <begin position="73"/>
        <end position="94"/>
    </location>
</feature>
<dbReference type="KEGG" id="ladl:NCTC12735_01348"/>
<evidence type="ECO:0008006" key="6">
    <source>
        <dbReference type="Google" id="ProtNLM"/>
    </source>
</evidence>
<feature type="transmembrane region" description="Helical" evidence="1">
    <location>
        <begin position="362"/>
        <end position="380"/>
    </location>
</feature>
<dbReference type="Proteomes" id="UP000054859">
    <property type="component" value="Unassembled WGS sequence"/>
</dbReference>
<keyword evidence="1" id="KW-0812">Transmembrane</keyword>
<dbReference type="AlphaFoldDB" id="A0A0W0R4U7"/>
<reference evidence="2 4" key="1">
    <citation type="submission" date="2015-11" db="EMBL/GenBank/DDBJ databases">
        <title>Identification of large and diverse effector repertoires of 38 Legionella species.</title>
        <authorList>
            <person name="Burstein D."/>
            <person name="Amaro F."/>
            <person name="Zusman T."/>
            <person name="Lifshitz Z."/>
            <person name="Cohen O."/>
            <person name="Gilbert J.A."/>
            <person name="Pupko T."/>
            <person name="Shuman H.A."/>
            <person name="Segal G."/>
        </authorList>
    </citation>
    <scope>NUCLEOTIDE SEQUENCE [LARGE SCALE GENOMIC DNA]</scope>
    <source>
        <strain evidence="2 4">1762-AUS-E</strain>
    </source>
</reference>
<proteinExistence type="predicted"/>
<dbReference type="STRING" id="45056.Lade_0727"/>
<gene>
    <name evidence="2" type="ORF">Lade_0727</name>
    <name evidence="3" type="ORF">NCTC12735_01348</name>
</gene>
<feature type="transmembrane region" description="Helical" evidence="1">
    <location>
        <begin position="128"/>
        <end position="148"/>
    </location>
</feature>
<accession>A0A0W0R4U7</accession>
<dbReference type="EMBL" id="LNKA01000001">
    <property type="protein sequence ID" value="KTC66069.1"/>
    <property type="molecule type" value="Genomic_DNA"/>
</dbReference>
<organism evidence="2 4">
    <name type="scientific">Legionella adelaidensis</name>
    <dbReference type="NCBI Taxonomy" id="45056"/>
    <lineage>
        <taxon>Bacteria</taxon>
        <taxon>Pseudomonadati</taxon>
        <taxon>Pseudomonadota</taxon>
        <taxon>Gammaproteobacteria</taxon>
        <taxon>Legionellales</taxon>
        <taxon>Legionellaceae</taxon>
        <taxon>Legionella</taxon>
    </lineage>
</organism>
<keyword evidence="1" id="KW-1133">Transmembrane helix</keyword>
<reference evidence="3 5" key="2">
    <citation type="submission" date="2018-12" db="EMBL/GenBank/DDBJ databases">
        <authorList>
            <consortium name="Pathogen Informatics"/>
        </authorList>
    </citation>
    <scope>NUCLEOTIDE SEQUENCE [LARGE SCALE GENOMIC DNA]</scope>
    <source>
        <strain evidence="3 5">NCTC12735</strain>
        <plasmid evidence="5">20</plasmid>
    </source>
</reference>
<feature type="transmembrane region" description="Helical" evidence="1">
    <location>
        <begin position="258"/>
        <end position="283"/>
    </location>
</feature>
<feature type="transmembrane region" description="Helical" evidence="1">
    <location>
        <begin position="303"/>
        <end position="323"/>
    </location>
</feature>
<keyword evidence="1" id="KW-0472">Membrane</keyword>
<evidence type="ECO:0000313" key="4">
    <source>
        <dbReference type="Proteomes" id="UP000054859"/>
    </source>
</evidence>
<feature type="transmembrane region" description="Helical" evidence="1">
    <location>
        <begin position="335"/>
        <end position="355"/>
    </location>
</feature>
<feature type="transmembrane region" description="Helical" evidence="1">
    <location>
        <begin position="100"/>
        <end position="121"/>
    </location>
</feature>
<feature type="transmembrane region" description="Helical" evidence="1">
    <location>
        <begin position="154"/>
        <end position="186"/>
    </location>
</feature>
<keyword evidence="3" id="KW-0614">Plasmid</keyword>
<dbReference type="EMBL" id="LR134429">
    <property type="protein sequence ID" value="VEH85713.1"/>
    <property type="molecule type" value="Genomic_DNA"/>
</dbReference>
<protein>
    <recommendedName>
        <fullName evidence="6">Glycosyltransferase RgtA/B/C/D-like domain-containing protein</fullName>
    </recommendedName>
</protein>
<geneLocation type="plasmid" evidence="3 5">
    <name>20</name>
</geneLocation>
<feature type="transmembrane region" description="Helical" evidence="1">
    <location>
        <begin position="12"/>
        <end position="34"/>
    </location>
</feature>
<dbReference type="Proteomes" id="UP000281170">
    <property type="component" value="Plasmid 20"/>
</dbReference>
<evidence type="ECO:0000313" key="2">
    <source>
        <dbReference type="EMBL" id="KTC66069.1"/>
    </source>
</evidence>
<evidence type="ECO:0000313" key="5">
    <source>
        <dbReference type="Proteomes" id="UP000281170"/>
    </source>
</evidence>
<sequence length="529" mass="62672">MVMEKIPVNNIFGLFILYLLTNTFLLLNYQGIYWDDWVLFPPDSKITINIFKQTGNIFIGYLHVLFQKCGNGIYVYRIVSFFTNFLTGICIYYILRQTKWLDNVSIFFIVLFFLLVPVNAAKIAIVNALPQIFVFVFYFSFLLLTIYLKGNKNFFLRVFILFLFCLSFLVESLLVFYSLVLFYLFYPIYKDAQHEKIFQKLKQFFKKYPDFIGLPFLFFSVKHTFFKPYGLYVSYNSFKASSAGLILKSFKTSLLLPIYTSLFTAWAHLTVFLLVTAIVVFIVSRYGQLELEKQQKAHWGKMLIAGILLFLLAVIPYCAVGKLPAYETWGARHQLLVPLGVAFILSTFVLLAAFIHKKLPMILVCGLVAAFITQGLHDYYKFYLDWFYQNSLVEQFKSSHVIQENTTFVVRDELEKEVWAKNRRLAFYEITGLLYRAFQDNKRLVIHDHFRFLKFIKDFKLHPQYHFLQWNLHPPVYIEFSRNKEPNWKEKFWLFYNNFFDRETFMLEVRDLTKISTLSSEQAKVLEKS</sequence>
<evidence type="ECO:0000313" key="3">
    <source>
        <dbReference type="EMBL" id="VEH85713.1"/>
    </source>
</evidence>
<dbReference type="PATRIC" id="fig|45056.6.peg.751"/>
<name>A0A0W0R4U7_9GAMM</name>
<evidence type="ECO:0000256" key="1">
    <source>
        <dbReference type="SAM" id="Phobius"/>
    </source>
</evidence>